<proteinExistence type="predicted"/>
<dbReference type="OrthoDB" id="456752at2"/>
<dbReference type="CDD" id="cd22366">
    <property type="entry name" value="XisH-like"/>
    <property type="match status" value="1"/>
</dbReference>
<dbReference type="AlphaFoldDB" id="A0A480A8T5"/>
<organism evidence="1 2">
    <name type="scientific">Dolichospermum planctonicum</name>
    <dbReference type="NCBI Taxonomy" id="136072"/>
    <lineage>
        <taxon>Bacteria</taxon>
        <taxon>Bacillati</taxon>
        <taxon>Cyanobacteriota</taxon>
        <taxon>Cyanophyceae</taxon>
        <taxon>Nostocales</taxon>
        <taxon>Aphanizomenonaceae</taxon>
        <taxon>Dolichospermum</taxon>
    </lineage>
</organism>
<dbReference type="EMBL" id="BJCF01000004">
    <property type="protein sequence ID" value="GCL40922.1"/>
    <property type="molecule type" value="Genomic_DNA"/>
</dbReference>
<dbReference type="RefSeq" id="WP_137906714.1">
    <property type="nucleotide sequence ID" value="NZ_BJCF01000004.1"/>
</dbReference>
<dbReference type="InterPro" id="IPR014919">
    <property type="entry name" value="XisH"/>
</dbReference>
<dbReference type="InterPro" id="IPR011335">
    <property type="entry name" value="Restrct_endonuc-II-like"/>
</dbReference>
<sequence length="138" mass="16019">MPAKDIYHNTVKTALEKDGWKITDDPFKLKWGLRELFVDLGAKKLLIAEKAERRIIVEIKSFINPSAIADLQNALGQYLLYTDILEESANEYLLYLAIRESTYKEIFSEPIGTLVLKKHKIHLLIFDPTQQEITQWID</sequence>
<evidence type="ECO:0000313" key="1">
    <source>
        <dbReference type="EMBL" id="GCL40922.1"/>
    </source>
</evidence>
<dbReference type="Pfam" id="PF08814">
    <property type="entry name" value="XisH"/>
    <property type="match status" value="1"/>
</dbReference>
<reference evidence="2" key="1">
    <citation type="submission" date="2019-02" db="EMBL/GenBank/DDBJ databases">
        <title>Draft genome sequence of Dolichospermum planctonicum NIES-80.</title>
        <authorList>
            <person name="Yamaguchi H."/>
            <person name="Suzuki S."/>
            <person name="Kawachi M."/>
        </authorList>
    </citation>
    <scope>NUCLEOTIDE SEQUENCE [LARGE SCALE GENOMIC DNA]</scope>
    <source>
        <strain evidence="2">NIES-80</strain>
    </source>
</reference>
<comment type="caution">
    <text evidence="1">The sequence shown here is derived from an EMBL/GenBank/DDBJ whole genome shotgun (WGS) entry which is preliminary data.</text>
</comment>
<dbReference type="Gene3D" id="3.40.1350.10">
    <property type="match status" value="1"/>
</dbReference>
<dbReference type="InterPro" id="IPR011856">
    <property type="entry name" value="tRNA_endonuc-like_dom_sf"/>
</dbReference>
<name>A0A480A8T5_9CYAN</name>
<accession>A0A480A8T5</accession>
<gene>
    <name evidence="1" type="ORF">NIES80_06120</name>
</gene>
<protein>
    <submittedName>
        <fullName evidence="1">FdxN element excision controlling factor XisH</fullName>
    </submittedName>
</protein>
<dbReference type="Proteomes" id="UP000299367">
    <property type="component" value="Unassembled WGS sequence"/>
</dbReference>
<evidence type="ECO:0000313" key="2">
    <source>
        <dbReference type="Proteomes" id="UP000299367"/>
    </source>
</evidence>
<dbReference type="SUPFAM" id="SSF52980">
    <property type="entry name" value="Restriction endonuclease-like"/>
    <property type="match status" value="1"/>
</dbReference>
<dbReference type="GO" id="GO:0003676">
    <property type="term" value="F:nucleic acid binding"/>
    <property type="evidence" value="ECO:0007669"/>
    <property type="project" value="InterPro"/>
</dbReference>